<dbReference type="Proteomes" id="UP001440612">
    <property type="component" value="Chromosome"/>
</dbReference>
<dbReference type="PANTHER" id="PTHR43547">
    <property type="entry name" value="TWO-COMPONENT HISTIDINE KINASE"/>
    <property type="match status" value="1"/>
</dbReference>
<comment type="catalytic activity">
    <reaction evidence="1">
        <text>ATP + protein L-histidine = ADP + protein N-phospho-L-histidine.</text>
        <dbReference type="EC" id="2.7.13.3"/>
    </reaction>
</comment>
<sequence length="497" mass="53717">MISVLLIDDSPEEQELVADLLQNGKSDVDVIGCFDGAGAMRHAKEQAFDCVLLDLRLDGEDGLDVLAKLREARPNLPVIVLTGQGNEQAATDAFLAGASYYLPKRDLTAATLWTAIDRVMEHTANQRELNTKRKALERSNRLDAVGQLAAGITHDFNNQLGALRYCIEFLKPTAVTDKAKQQIHTALKVIEESKNLAGRLVALSRNTDHAVNSAPLRATMADLRALAAASVAAQVMLDIAEPEDLVACCDPGQLLNVLLNLVLNADDAIRATGGIGTISVRVTQEDDMLHIRLRDNGCGMSPDVMARCSDPFFTTKQDRNGTGLGLAMAQSFVQDNNGKLLLQSEEGHGTEICLILPVGSKPTNIVDESTTTETAKPSNARILLVEDQSILAVMTKEIIAQDGYDVEMVMTGEAALTFIEAGAKLDLIITDIKMPGLDGLELARLVRAQHPTMKFIYLTGYTEKLDHHDEATLGPVLHKPVEPDALMVAIRSVLSAD</sequence>
<feature type="domain" description="Response regulatory" evidence="6">
    <location>
        <begin position="3"/>
        <end position="119"/>
    </location>
</feature>
<dbReference type="CDD" id="cd00156">
    <property type="entry name" value="REC"/>
    <property type="match status" value="1"/>
</dbReference>
<evidence type="ECO:0000313" key="8">
    <source>
        <dbReference type="Proteomes" id="UP001440612"/>
    </source>
</evidence>
<dbReference type="Pfam" id="PF00072">
    <property type="entry name" value="Response_reg"/>
    <property type="match status" value="2"/>
</dbReference>
<accession>A0ABZ2V924</accession>
<evidence type="ECO:0000313" key="7">
    <source>
        <dbReference type="EMBL" id="WZC49036.1"/>
    </source>
</evidence>
<gene>
    <name evidence="7" type="ORF">AABB29_19760</name>
</gene>
<dbReference type="SUPFAM" id="SSF55874">
    <property type="entry name" value="ATPase domain of HSP90 chaperone/DNA topoisomerase II/histidine kinase"/>
    <property type="match status" value="1"/>
</dbReference>
<dbReference type="Gene3D" id="3.30.565.10">
    <property type="entry name" value="Histidine kinase-like ATPase, C-terminal domain"/>
    <property type="match status" value="1"/>
</dbReference>
<dbReference type="InterPro" id="IPR004358">
    <property type="entry name" value="Sig_transdc_His_kin-like_C"/>
</dbReference>
<dbReference type="PANTHER" id="PTHR43547:SF2">
    <property type="entry name" value="HYBRID SIGNAL TRANSDUCTION HISTIDINE KINASE C"/>
    <property type="match status" value="1"/>
</dbReference>
<dbReference type="PRINTS" id="PR00344">
    <property type="entry name" value="BCTRLSENSOR"/>
</dbReference>
<dbReference type="InterPro" id="IPR036097">
    <property type="entry name" value="HisK_dim/P_sf"/>
</dbReference>
<dbReference type="SUPFAM" id="SSF52172">
    <property type="entry name" value="CheY-like"/>
    <property type="match status" value="2"/>
</dbReference>
<evidence type="ECO:0000256" key="2">
    <source>
        <dbReference type="ARBA" id="ARBA00012438"/>
    </source>
</evidence>
<evidence type="ECO:0000259" key="6">
    <source>
        <dbReference type="PROSITE" id="PS50110"/>
    </source>
</evidence>
<name>A0ABZ2V924_9RHOB</name>
<dbReference type="InterPro" id="IPR036890">
    <property type="entry name" value="HATPase_C_sf"/>
</dbReference>
<evidence type="ECO:0000259" key="5">
    <source>
        <dbReference type="PROSITE" id="PS50109"/>
    </source>
</evidence>
<dbReference type="Pfam" id="PF02518">
    <property type="entry name" value="HATPase_c"/>
    <property type="match status" value="1"/>
</dbReference>
<dbReference type="InterPro" id="IPR001789">
    <property type="entry name" value="Sig_transdc_resp-reg_receiver"/>
</dbReference>
<dbReference type="SMART" id="SM00387">
    <property type="entry name" value="HATPase_c"/>
    <property type="match status" value="1"/>
</dbReference>
<keyword evidence="3 4" id="KW-0597">Phosphoprotein</keyword>
<evidence type="ECO:0000256" key="1">
    <source>
        <dbReference type="ARBA" id="ARBA00000085"/>
    </source>
</evidence>
<organism evidence="7 8">
    <name type="scientific">Yoonia phaeophyticola</name>
    <dbReference type="NCBI Taxonomy" id="3137369"/>
    <lineage>
        <taxon>Bacteria</taxon>
        <taxon>Pseudomonadati</taxon>
        <taxon>Pseudomonadota</taxon>
        <taxon>Alphaproteobacteria</taxon>
        <taxon>Rhodobacterales</taxon>
        <taxon>Paracoccaceae</taxon>
        <taxon>Yoonia</taxon>
    </lineage>
</organism>
<dbReference type="PROSITE" id="PS50110">
    <property type="entry name" value="RESPONSE_REGULATORY"/>
    <property type="match status" value="2"/>
</dbReference>
<keyword evidence="8" id="KW-1185">Reference proteome</keyword>
<dbReference type="InterPro" id="IPR005467">
    <property type="entry name" value="His_kinase_dom"/>
</dbReference>
<dbReference type="InterPro" id="IPR011006">
    <property type="entry name" value="CheY-like_superfamily"/>
</dbReference>
<dbReference type="EMBL" id="CP150951">
    <property type="protein sequence ID" value="WZC49036.1"/>
    <property type="molecule type" value="Genomic_DNA"/>
</dbReference>
<dbReference type="Gene3D" id="3.40.50.2300">
    <property type="match status" value="2"/>
</dbReference>
<feature type="modified residue" description="4-aspartylphosphate" evidence="4">
    <location>
        <position position="431"/>
    </location>
</feature>
<proteinExistence type="predicted"/>
<evidence type="ECO:0000256" key="4">
    <source>
        <dbReference type="PROSITE-ProRule" id="PRU00169"/>
    </source>
</evidence>
<reference evidence="8" key="1">
    <citation type="submission" date="2024-04" db="EMBL/GenBank/DDBJ databases">
        <title>Phylogenomic analyses of a clade within the roseobacter group suggest taxonomic reassignments of species of the genera Aestuariivita, Citreicella, Loktanella, Nautella, Pelagibaca, Ruegeria, Thalassobius, Thiobacimonas and Tropicibacter, and the proposal o.</title>
        <authorList>
            <person name="Jeon C.O."/>
        </authorList>
    </citation>
    <scope>NUCLEOTIDE SEQUENCE [LARGE SCALE GENOMIC DNA]</scope>
    <source>
        <strain evidence="8">BS5-3</strain>
    </source>
</reference>
<dbReference type="PROSITE" id="PS50109">
    <property type="entry name" value="HIS_KIN"/>
    <property type="match status" value="1"/>
</dbReference>
<dbReference type="EC" id="2.7.13.3" evidence="2"/>
<dbReference type="SUPFAM" id="SSF47384">
    <property type="entry name" value="Homodimeric domain of signal transducing histidine kinase"/>
    <property type="match status" value="1"/>
</dbReference>
<protein>
    <recommendedName>
        <fullName evidence="2">histidine kinase</fullName>
        <ecNumber evidence="2">2.7.13.3</ecNumber>
    </recommendedName>
</protein>
<feature type="domain" description="Response regulatory" evidence="6">
    <location>
        <begin position="381"/>
        <end position="494"/>
    </location>
</feature>
<feature type="domain" description="Histidine kinase" evidence="5">
    <location>
        <begin position="151"/>
        <end position="360"/>
    </location>
</feature>
<dbReference type="Gene3D" id="1.10.287.130">
    <property type="match status" value="1"/>
</dbReference>
<dbReference type="SMART" id="SM00448">
    <property type="entry name" value="REC"/>
    <property type="match status" value="2"/>
</dbReference>
<dbReference type="RefSeq" id="WP_341367148.1">
    <property type="nucleotide sequence ID" value="NZ_CP150951.2"/>
</dbReference>
<dbReference type="InterPro" id="IPR003594">
    <property type="entry name" value="HATPase_dom"/>
</dbReference>
<evidence type="ECO:0000256" key="3">
    <source>
        <dbReference type="ARBA" id="ARBA00022553"/>
    </source>
</evidence>
<feature type="modified residue" description="4-aspartylphosphate" evidence="4">
    <location>
        <position position="54"/>
    </location>
</feature>